<protein>
    <recommendedName>
        <fullName evidence="2">Trichome birefringence-like C-terminal domain-containing protein</fullName>
    </recommendedName>
</protein>
<evidence type="ECO:0000259" key="2">
    <source>
        <dbReference type="Pfam" id="PF13839"/>
    </source>
</evidence>
<dbReference type="Gramene" id="TVU07191">
    <property type="protein sequence ID" value="TVU07191"/>
    <property type="gene ID" value="EJB05_47235"/>
</dbReference>
<dbReference type="InterPro" id="IPR026057">
    <property type="entry name" value="TBL_C"/>
</dbReference>
<dbReference type="OrthoDB" id="1895548at2759"/>
<comment type="caution">
    <text evidence="3">The sequence shown here is derived from an EMBL/GenBank/DDBJ whole genome shotgun (WGS) entry which is preliminary data.</text>
</comment>
<reference evidence="3 4" key="1">
    <citation type="journal article" date="2019" name="Sci. Rep.">
        <title>A high-quality genome of Eragrostis curvula grass provides insights into Poaceae evolution and supports new strategies to enhance forage quality.</title>
        <authorList>
            <person name="Carballo J."/>
            <person name="Santos B.A.C.M."/>
            <person name="Zappacosta D."/>
            <person name="Garbus I."/>
            <person name="Selva J.P."/>
            <person name="Gallo C.A."/>
            <person name="Diaz A."/>
            <person name="Albertini E."/>
            <person name="Caccamo M."/>
            <person name="Echenique V."/>
        </authorList>
    </citation>
    <scope>NUCLEOTIDE SEQUENCE [LARGE SCALE GENOMIC DNA]</scope>
    <source>
        <strain evidence="4">cv. Victoria</strain>
        <tissue evidence="3">Leaf</tissue>
    </source>
</reference>
<evidence type="ECO:0000313" key="4">
    <source>
        <dbReference type="Proteomes" id="UP000324897"/>
    </source>
</evidence>
<accession>A0A5J9T9D2</accession>
<dbReference type="GO" id="GO:0016740">
    <property type="term" value="F:transferase activity"/>
    <property type="evidence" value="ECO:0007669"/>
    <property type="project" value="InterPro"/>
</dbReference>
<dbReference type="AlphaFoldDB" id="A0A5J9T9D2"/>
<name>A0A5J9T9D2_9POAL</name>
<sequence>MARVLGKLSDLTLSTGVYGGKKYYQEGDRVYSELDVHDAYRRALNTWAKWVDYNVDPNKPLCPSEGYSSSHFRCVKLFVNLASSP</sequence>
<dbReference type="Pfam" id="PF13839">
    <property type="entry name" value="PC-Esterase"/>
    <property type="match status" value="1"/>
</dbReference>
<keyword evidence="4" id="KW-1185">Reference proteome</keyword>
<dbReference type="EMBL" id="RWGY01000045">
    <property type="protein sequence ID" value="TVU07191.1"/>
    <property type="molecule type" value="Genomic_DNA"/>
</dbReference>
<feature type="domain" description="Trichome birefringence-like C-terminal" evidence="2">
    <location>
        <begin position="17"/>
        <end position="73"/>
    </location>
</feature>
<evidence type="ECO:0000313" key="3">
    <source>
        <dbReference type="EMBL" id="TVU07191.1"/>
    </source>
</evidence>
<feature type="non-terminal residue" evidence="3">
    <location>
        <position position="1"/>
    </location>
</feature>
<evidence type="ECO:0000256" key="1">
    <source>
        <dbReference type="ARBA" id="ARBA00007727"/>
    </source>
</evidence>
<organism evidence="3 4">
    <name type="scientific">Eragrostis curvula</name>
    <name type="common">weeping love grass</name>
    <dbReference type="NCBI Taxonomy" id="38414"/>
    <lineage>
        <taxon>Eukaryota</taxon>
        <taxon>Viridiplantae</taxon>
        <taxon>Streptophyta</taxon>
        <taxon>Embryophyta</taxon>
        <taxon>Tracheophyta</taxon>
        <taxon>Spermatophyta</taxon>
        <taxon>Magnoliopsida</taxon>
        <taxon>Liliopsida</taxon>
        <taxon>Poales</taxon>
        <taxon>Poaceae</taxon>
        <taxon>PACMAD clade</taxon>
        <taxon>Chloridoideae</taxon>
        <taxon>Eragrostideae</taxon>
        <taxon>Eragrostidinae</taxon>
        <taxon>Eragrostis</taxon>
    </lineage>
</organism>
<gene>
    <name evidence="3" type="ORF">EJB05_47235</name>
</gene>
<proteinExistence type="inferred from homology"/>
<comment type="similarity">
    <text evidence="1">Belongs to the PC-esterase family. TBL subfamily.</text>
</comment>
<dbReference type="Proteomes" id="UP000324897">
    <property type="component" value="Unassembled WGS sequence"/>
</dbReference>